<dbReference type="SUPFAM" id="SSF52058">
    <property type="entry name" value="L domain-like"/>
    <property type="match status" value="1"/>
</dbReference>
<proteinExistence type="predicted"/>
<dbReference type="Gramene" id="OE9A013468T1">
    <property type="protein sequence ID" value="OE9A013468C1"/>
    <property type="gene ID" value="OE9A013468"/>
</dbReference>
<evidence type="ECO:0000313" key="3">
    <source>
        <dbReference type="EMBL" id="CAA2970262.1"/>
    </source>
</evidence>
<dbReference type="Gene3D" id="3.80.10.10">
    <property type="entry name" value="Ribonuclease Inhibitor"/>
    <property type="match status" value="2"/>
</dbReference>
<evidence type="ECO:0000259" key="2">
    <source>
        <dbReference type="Pfam" id="PF23598"/>
    </source>
</evidence>
<keyword evidence="1" id="KW-0677">Repeat</keyword>
<dbReference type="OrthoDB" id="911815at2759"/>
<keyword evidence="4" id="KW-1185">Reference proteome</keyword>
<organism evidence="3 4">
    <name type="scientific">Olea europaea subsp. europaea</name>
    <dbReference type="NCBI Taxonomy" id="158383"/>
    <lineage>
        <taxon>Eukaryota</taxon>
        <taxon>Viridiplantae</taxon>
        <taxon>Streptophyta</taxon>
        <taxon>Embryophyta</taxon>
        <taxon>Tracheophyta</taxon>
        <taxon>Spermatophyta</taxon>
        <taxon>Magnoliopsida</taxon>
        <taxon>eudicotyledons</taxon>
        <taxon>Gunneridae</taxon>
        <taxon>Pentapetalae</taxon>
        <taxon>asterids</taxon>
        <taxon>lamiids</taxon>
        <taxon>Lamiales</taxon>
        <taxon>Oleaceae</taxon>
        <taxon>Oleeae</taxon>
        <taxon>Olea</taxon>
    </lineage>
</organism>
<comment type="caution">
    <text evidence="3">The sequence shown here is derived from an EMBL/GenBank/DDBJ whole genome shotgun (WGS) entry which is preliminary data.</text>
</comment>
<evidence type="ECO:0000256" key="1">
    <source>
        <dbReference type="ARBA" id="ARBA00022737"/>
    </source>
</evidence>
<dbReference type="Pfam" id="PF23598">
    <property type="entry name" value="LRR_14"/>
    <property type="match status" value="1"/>
</dbReference>
<accession>A0A8S0QWQ0</accession>
<dbReference type="InterPro" id="IPR032675">
    <property type="entry name" value="LRR_dom_sf"/>
</dbReference>
<dbReference type="InterPro" id="IPR055414">
    <property type="entry name" value="LRR_R13L4/SHOC2-like"/>
</dbReference>
<gene>
    <name evidence="3" type="ORF">OLEA9_A013468</name>
</gene>
<dbReference type="Proteomes" id="UP000594638">
    <property type="component" value="Unassembled WGS sequence"/>
</dbReference>
<protein>
    <recommendedName>
        <fullName evidence="2">Disease resistance R13L4/SHOC-2-like LRR domain-containing protein</fullName>
    </recommendedName>
</protein>
<dbReference type="EMBL" id="CACTIH010001967">
    <property type="protein sequence ID" value="CAA2970262.1"/>
    <property type="molecule type" value="Genomic_DNA"/>
</dbReference>
<dbReference type="PANTHER" id="PTHR15140">
    <property type="entry name" value="TUBULIN-SPECIFIC CHAPERONE E"/>
    <property type="match status" value="1"/>
</dbReference>
<reference evidence="3 4" key="1">
    <citation type="submission" date="2019-12" db="EMBL/GenBank/DDBJ databases">
        <authorList>
            <person name="Alioto T."/>
            <person name="Alioto T."/>
            <person name="Gomez Garrido J."/>
        </authorList>
    </citation>
    <scope>NUCLEOTIDE SEQUENCE [LARGE SCALE GENOMIC DNA]</scope>
</reference>
<name>A0A8S0QWQ0_OLEEU</name>
<sequence>MVEVEEEETPSLRKYKSCRVHEHMQDHCLQKGEEYFFKILDNRNSHSVSLTPTLRMALHLDKEADRSYIDQLRNEKVDQLSSLILLSPQDLQRCLPSGMVWPIQLMYLSFKGCILGALPSSIGSLSFLENLDLRVSSQIIIPNVLRKLGKLVYLYLLLEFKMPNNDKLYLKSLKEIGILENFDPGQCNVADLFEMMSLRYLSTTVEGIMEDLEQIIYGMDMTSENASVLYSSIRIKNFDCYTEKRHSVFRKLLECKILRTLHMDGHLGQIPVYYNITRSLTKIVLIGSELKEEHMATLDKLPKLQVLVLQDNAFVGEKMICVKSGFKELKQLELLTLRFLETWEVEEGSMPVLSILAVKNCEFYRMN</sequence>
<dbReference type="AlphaFoldDB" id="A0A8S0QWQ0"/>
<dbReference type="PANTHER" id="PTHR15140:SF37">
    <property type="entry name" value="UBIQUITIN-LIKE DOMAIN-CONTAINING PROTEIN"/>
    <property type="match status" value="1"/>
</dbReference>
<evidence type="ECO:0000313" key="4">
    <source>
        <dbReference type="Proteomes" id="UP000594638"/>
    </source>
</evidence>
<feature type="domain" description="Disease resistance R13L4/SHOC-2-like LRR" evidence="2">
    <location>
        <begin position="103"/>
        <end position="359"/>
    </location>
</feature>